<dbReference type="OrthoDB" id="8085017at2"/>
<reference evidence="1 2" key="1">
    <citation type="journal article" date="2015" name="Stand. Genomic Sci.">
        <title>Genomic Encyclopedia of Bacterial and Archaeal Type Strains, Phase III: the genomes of soil and plant-associated and newly described type strains.</title>
        <authorList>
            <person name="Whitman W.B."/>
            <person name="Woyke T."/>
            <person name="Klenk H.P."/>
            <person name="Zhou Y."/>
            <person name="Lilburn T.G."/>
            <person name="Beck B.J."/>
            <person name="De Vos P."/>
            <person name="Vandamme P."/>
            <person name="Eisen J.A."/>
            <person name="Garrity G."/>
            <person name="Hugenholtz P."/>
            <person name="Kyrpides N.C."/>
        </authorList>
    </citation>
    <scope>NUCLEOTIDE SEQUENCE [LARGE SCALE GENOMIC DNA]</scope>
    <source>
        <strain evidence="1 2">CGMCC 1.2546</strain>
    </source>
</reference>
<protein>
    <submittedName>
        <fullName evidence="1">Uncharacterized protein</fullName>
    </submittedName>
</protein>
<evidence type="ECO:0000313" key="2">
    <source>
        <dbReference type="Proteomes" id="UP000317122"/>
    </source>
</evidence>
<gene>
    <name evidence="1" type="ORF">IQ26_03275</name>
</gene>
<proteinExistence type="predicted"/>
<dbReference type="AlphaFoldDB" id="A0A562NT09"/>
<dbReference type="EMBL" id="VLKT01000019">
    <property type="protein sequence ID" value="TWI35295.1"/>
    <property type="molecule type" value="Genomic_DNA"/>
</dbReference>
<sequence length="400" mass="44283">MIDHAITTAHLYETASRLVGMGYTPLYAIDKRCAAWGWATSSPVPEWLATAYRKKQFIVDKDGLGRRKRKHPKNPGEFIIEHGWWCRPQAIALRLEDGLAAIDFDINDPIIETVIRRVLDAVPALYDAMVRMGGGVKEAHFCLAGPDADFYRMQSSHFCRPGADPHGETVETHMVEIFGGGGQLAWRNGVFRKPAKYFGAFFAHTVEMRTQNILRDYSWIEGYSPLTVPRSSLPVLSMADFKKVLEIVEATLIEHGWQVVPRSGIGDPSGRTTYVYDLTDGMDIDGYTLADLYRMAENGEIGGIRIDISPVPWLRKSSNSGKSCCLTVTSRGVPGVMDWSEMVIHLPASLQPGDVSALADKLQKLTGARQGVDAVDLLAGTLVELVAEIARKKVGRHDNR</sequence>
<dbReference type="Proteomes" id="UP000317122">
    <property type="component" value="Unassembled WGS sequence"/>
</dbReference>
<organism evidence="1 2">
    <name type="scientific">Mesorhizobium tianshanense</name>
    <dbReference type="NCBI Taxonomy" id="39844"/>
    <lineage>
        <taxon>Bacteria</taxon>
        <taxon>Pseudomonadati</taxon>
        <taxon>Pseudomonadota</taxon>
        <taxon>Alphaproteobacteria</taxon>
        <taxon>Hyphomicrobiales</taxon>
        <taxon>Phyllobacteriaceae</taxon>
        <taxon>Mesorhizobium</taxon>
    </lineage>
</organism>
<keyword evidence="2" id="KW-1185">Reference proteome</keyword>
<dbReference type="RefSeq" id="WP_145719016.1">
    <property type="nucleotide sequence ID" value="NZ_BSPF01000094.1"/>
</dbReference>
<name>A0A562NT09_9HYPH</name>
<accession>A0A562NT09</accession>
<evidence type="ECO:0000313" key="1">
    <source>
        <dbReference type="EMBL" id="TWI35295.1"/>
    </source>
</evidence>
<comment type="caution">
    <text evidence="1">The sequence shown here is derived from an EMBL/GenBank/DDBJ whole genome shotgun (WGS) entry which is preliminary data.</text>
</comment>